<dbReference type="InterPro" id="IPR044122">
    <property type="entry name" value="UPF0261_N"/>
</dbReference>
<accession>A0A6M5Z1Y9</accession>
<evidence type="ECO:0000259" key="3">
    <source>
        <dbReference type="Pfam" id="PF23189"/>
    </source>
</evidence>
<dbReference type="RefSeq" id="WP_171474423.1">
    <property type="nucleotide sequence ID" value="NZ_CP053452.2"/>
</dbReference>
<dbReference type="Pfam" id="PF06792">
    <property type="entry name" value="UPF0261"/>
    <property type="match status" value="1"/>
</dbReference>
<evidence type="ECO:0000313" key="4">
    <source>
        <dbReference type="EMBL" id="QJW99461.1"/>
    </source>
</evidence>
<dbReference type="Proteomes" id="UP000503447">
    <property type="component" value="Chromosome"/>
</dbReference>
<proteinExistence type="predicted"/>
<name>A0A6M5Z1Y9_9BACT</name>
<evidence type="ECO:0000259" key="2">
    <source>
        <dbReference type="Pfam" id="PF06792"/>
    </source>
</evidence>
<keyword evidence="5" id="KW-1185">Reference proteome</keyword>
<dbReference type="EMBL" id="CP053452">
    <property type="protein sequence ID" value="QJW99461.1"/>
    <property type="molecule type" value="Genomic_DNA"/>
</dbReference>
<dbReference type="Pfam" id="PF23189">
    <property type="entry name" value="UPF0261_C"/>
    <property type="match status" value="1"/>
</dbReference>
<reference evidence="5" key="1">
    <citation type="submission" date="2020-05" db="EMBL/GenBank/DDBJ databases">
        <title>Frigoriglobus tundricola gen. nov., sp. nov., a psychrotolerant cellulolytic planctomycete of the family Gemmataceae with two divergent copies of 16S rRNA gene.</title>
        <authorList>
            <person name="Kulichevskaya I.S."/>
            <person name="Ivanova A.A."/>
            <person name="Naumoff D.G."/>
            <person name="Beletsky A.V."/>
            <person name="Rijpstra W.I.C."/>
            <person name="Sinninghe Damste J.S."/>
            <person name="Mardanov A.V."/>
            <person name="Ravin N.V."/>
            <person name="Dedysh S.N."/>
        </authorList>
    </citation>
    <scope>NUCLEOTIDE SEQUENCE [LARGE SCALE GENOMIC DNA]</scope>
    <source>
        <strain evidence="5">PL17</strain>
    </source>
</reference>
<dbReference type="InterPro" id="IPR051353">
    <property type="entry name" value="Tobamovirus_resist_UPF0261"/>
</dbReference>
<dbReference type="PANTHER" id="PTHR31862">
    <property type="entry name" value="UPF0261 DOMAIN PROTEIN (AFU_ORTHOLOGUE AFUA_1G10120)"/>
    <property type="match status" value="1"/>
</dbReference>
<evidence type="ECO:0000256" key="1">
    <source>
        <dbReference type="SAM" id="MobiDB-lite"/>
    </source>
</evidence>
<gene>
    <name evidence="4" type="ORF">FTUN_7073</name>
</gene>
<feature type="domain" description="UPF0261" evidence="3">
    <location>
        <begin position="234"/>
        <end position="450"/>
    </location>
</feature>
<feature type="domain" description="UPF0261" evidence="2">
    <location>
        <begin position="2"/>
        <end position="174"/>
    </location>
</feature>
<dbReference type="InterPro" id="IPR008322">
    <property type="entry name" value="UPF0261"/>
</dbReference>
<dbReference type="KEGG" id="ftj:FTUN_7073"/>
<dbReference type="Gene3D" id="3.40.50.12030">
    <property type="entry name" value="Uncharacterised protein family UPF0261, NC domain"/>
    <property type="match status" value="1"/>
</dbReference>
<dbReference type="PIRSF" id="PIRSF033271">
    <property type="entry name" value="UCP033271"/>
    <property type="match status" value="1"/>
</dbReference>
<dbReference type="CDD" id="cd15488">
    <property type="entry name" value="Tm-1-like"/>
    <property type="match status" value="1"/>
</dbReference>
<protein>
    <submittedName>
        <fullName evidence="4">Transcriptional regulator</fullName>
    </submittedName>
</protein>
<dbReference type="InterPro" id="IPR056778">
    <property type="entry name" value="UPF0261_C"/>
</dbReference>
<sequence>MSVLLIGTLDTKGAEFAYVRDRLVTAGVTVILADAGSLGPPTVVPDIARAAVFAAAGANAEQVKAGDRGRAVELAAAGAAKIAVNLHKEGKLSGVIGLGGSAGTTIATAAMRALPVGVPKLMVSTLASGQVQPYVGTRDVMMLHSVVDIAGLNRISRVVFDNAAAAMAGMVLAKSPTPAAPLPSGEARSAERGTRNEGPATEDVFGHPLRAPHSALRASPEGRRAGAGGSSADKPVVAATMFGVTTPCVEAARAVLEAAGYEVLVFHATGTGGRTMEGLIRDGLIAGVLDITTTELADELAGGILSAGPDRLTAAAIARVPQVISLGALDVVNFGPPETVPERYKPRRFHQHNPNVTLMRTTPVEMDRLGKEIAEKTSAASSPTCVLMPLRGVSAIDAEGKSFWWPEADAALFQSVRNWIAPYVELVELDRHINDPAFAEACAYKLLELMANK</sequence>
<feature type="region of interest" description="Disordered" evidence="1">
    <location>
        <begin position="177"/>
        <end position="231"/>
    </location>
</feature>
<dbReference type="AlphaFoldDB" id="A0A6M5Z1Y9"/>
<dbReference type="PANTHER" id="PTHR31862:SF1">
    <property type="entry name" value="UPF0261 DOMAIN PROTEIN (AFU_ORTHOLOGUE AFUA_1G10120)"/>
    <property type="match status" value="1"/>
</dbReference>
<organism evidence="4 5">
    <name type="scientific">Frigoriglobus tundricola</name>
    <dbReference type="NCBI Taxonomy" id="2774151"/>
    <lineage>
        <taxon>Bacteria</taxon>
        <taxon>Pseudomonadati</taxon>
        <taxon>Planctomycetota</taxon>
        <taxon>Planctomycetia</taxon>
        <taxon>Gemmatales</taxon>
        <taxon>Gemmataceae</taxon>
        <taxon>Frigoriglobus</taxon>
    </lineage>
</organism>
<dbReference type="Gene3D" id="3.40.50.12020">
    <property type="entry name" value="Uncharacterised protein family UPF0261, NN domain"/>
    <property type="match status" value="1"/>
</dbReference>
<evidence type="ECO:0000313" key="5">
    <source>
        <dbReference type="Proteomes" id="UP000503447"/>
    </source>
</evidence>